<keyword evidence="1" id="KW-0614">Plasmid</keyword>
<reference evidence="1" key="1">
    <citation type="submission" date="2023-03" db="EMBL/GenBank/DDBJ databases">
        <title>Aeromonas caviae strain AC1520.</title>
        <authorList>
            <person name="Xie T."/>
            <person name="Zhang Q."/>
            <person name="Deng J."/>
            <person name="Li X."/>
        </authorList>
    </citation>
    <scope>NUCLEOTIDE SEQUENCE</scope>
    <source>
        <strain evidence="1">AC1520</strain>
        <plasmid evidence="1">pAC1520</plasmid>
    </source>
</reference>
<dbReference type="Proteomes" id="UP001218423">
    <property type="component" value="Plasmid pAC1520"/>
</dbReference>
<dbReference type="EMBL" id="CP120943">
    <property type="protein sequence ID" value="WFG00363.1"/>
    <property type="molecule type" value="Genomic_DNA"/>
</dbReference>
<dbReference type="AlphaFoldDB" id="A0AAJ5ZAZ9"/>
<gene>
    <name evidence="1" type="ORF">P5S46_21610</name>
</gene>
<sequence length="135" mass="15341">MMGVERKIIKQVPNWIATHEGKKAAYSELRYGRHAQSLAEKTYEEMVAGTYDKKRDDLMQRMTYSLKQAAMLLELSSGTLRHWILSGKLHDADLEPPPWDTIGGKEHINAFHLQLAKDRLTAHRATSRKGLVQAG</sequence>
<dbReference type="RefSeq" id="WP_277857243.1">
    <property type="nucleotide sequence ID" value="NZ_CP120943.1"/>
</dbReference>
<geneLocation type="plasmid" evidence="1 2">
    <name>pAC1520</name>
</geneLocation>
<name>A0AAJ5ZAZ9_AERCA</name>
<protein>
    <submittedName>
        <fullName evidence="1">Uncharacterized protein</fullName>
    </submittedName>
</protein>
<evidence type="ECO:0000313" key="1">
    <source>
        <dbReference type="EMBL" id="WFG00363.1"/>
    </source>
</evidence>
<evidence type="ECO:0000313" key="2">
    <source>
        <dbReference type="Proteomes" id="UP001218423"/>
    </source>
</evidence>
<proteinExistence type="predicted"/>
<organism evidence="1 2">
    <name type="scientific">Aeromonas caviae</name>
    <name type="common">Aeromonas punctata</name>
    <dbReference type="NCBI Taxonomy" id="648"/>
    <lineage>
        <taxon>Bacteria</taxon>
        <taxon>Pseudomonadati</taxon>
        <taxon>Pseudomonadota</taxon>
        <taxon>Gammaproteobacteria</taxon>
        <taxon>Aeromonadales</taxon>
        <taxon>Aeromonadaceae</taxon>
        <taxon>Aeromonas</taxon>
    </lineage>
</organism>
<accession>A0AAJ5ZAZ9</accession>